<dbReference type="SUPFAM" id="SSF53850">
    <property type="entry name" value="Periplasmic binding protein-like II"/>
    <property type="match status" value="1"/>
</dbReference>
<feature type="compositionally biased region" description="Basic and acidic residues" evidence="4">
    <location>
        <begin position="143"/>
        <end position="152"/>
    </location>
</feature>
<dbReference type="InterPro" id="IPR015168">
    <property type="entry name" value="SsuA/THI5"/>
</dbReference>
<evidence type="ECO:0000256" key="3">
    <source>
        <dbReference type="ARBA" id="ARBA00022729"/>
    </source>
</evidence>
<comment type="subcellular location">
    <subcellularLocation>
        <location evidence="1">Periplasm</location>
    </subcellularLocation>
</comment>
<gene>
    <name evidence="6" type="ORF">FHS23_001305</name>
</gene>
<dbReference type="SMART" id="SM00062">
    <property type="entry name" value="PBPb"/>
    <property type="match status" value="1"/>
</dbReference>
<keyword evidence="7" id="KW-1185">Reference proteome</keyword>
<evidence type="ECO:0000313" key="6">
    <source>
        <dbReference type="EMBL" id="MBB3050310.1"/>
    </source>
</evidence>
<dbReference type="AlphaFoldDB" id="A0A839RZR3"/>
<evidence type="ECO:0000313" key="7">
    <source>
        <dbReference type="Proteomes" id="UP000550714"/>
    </source>
</evidence>
<sequence>MRPSLRRAGGRRLAALTAGLAVFASISGCGLLGGSDDEDGGNSQVEKSKINVSIQGTIDLAAFHLARKEGYFADEGLKVNPIKVDSADKGFNKLNSGEVDIIYSGYTGFFSHQAAGDMDLKLIADASSAAPKSNAIMVPKNSPLEEPKDLEGKTVGVTPPDTLADILTKAWAEANDVDLDKVNWKPAGFSTTAKGLGKSIDAAFFPDPFIAMNQQQIGAESRWDPMTGPLKDLPMAGYGTTAGFAEENPKTVAAFQRAMVKASNEAETADRTKVIDPILVKDIGLPEDIAPMTTLLTFESSLDPERIQRVPDLMVDRGAINEKIDVKDMIVPPDTGGDDSAK</sequence>
<evidence type="ECO:0000256" key="1">
    <source>
        <dbReference type="ARBA" id="ARBA00004418"/>
    </source>
</evidence>
<keyword evidence="3" id="KW-0732">Signal</keyword>
<reference evidence="6 7" key="1">
    <citation type="submission" date="2020-08" db="EMBL/GenBank/DDBJ databases">
        <title>Genomic Encyclopedia of Type Strains, Phase III (KMG-III): the genomes of soil and plant-associated and newly described type strains.</title>
        <authorList>
            <person name="Whitman W."/>
        </authorList>
    </citation>
    <scope>NUCLEOTIDE SEQUENCE [LARGE SCALE GENOMIC DNA]</scope>
    <source>
        <strain evidence="6 7">CECT 8577</strain>
    </source>
</reference>
<dbReference type="Pfam" id="PF09084">
    <property type="entry name" value="NMT1"/>
    <property type="match status" value="1"/>
</dbReference>
<comment type="similarity">
    <text evidence="2">Belongs to the bacterial solute-binding protein SsuA/TauA family.</text>
</comment>
<feature type="region of interest" description="Disordered" evidence="4">
    <location>
        <begin position="137"/>
        <end position="157"/>
    </location>
</feature>
<dbReference type="GO" id="GO:0042597">
    <property type="term" value="C:periplasmic space"/>
    <property type="evidence" value="ECO:0007669"/>
    <property type="project" value="UniProtKB-SubCell"/>
</dbReference>
<proteinExistence type="inferred from homology"/>
<dbReference type="EMBL" id="JACHWU010000001">
    <property type="protein sequence ID" value="MBB3050310.1"/>
    <property type="molecule type" value="Genomic_DNA"/>
</dbReference>
<organism evidence="6 7">
    <name type="scientific">Prauserella isguenensis</name>
    <dbReference type="NCBI Taxonomy" id="1470180"/>
    <lineage>
        <taxon>Bacteria</taxon>
        <taxon>Bacillati</taxon>
        <taxon>Actinomycetota</taxon>
        <taxon>Actinomycetes</taxon>
        <taxon>Pseudonocardiales</taxon>
        <taxon>Pseudonocardiaceae</taxon>
        <taxon>Prauserella</taxon>
    </lineage>
</organism>
<dbReference type="Proteomes" id="UP000550714">
    <property type="component" value="Unassembled WGS sequence"/>
</dbReference>
<evidence type="ECO:0000259" key="5">
    <source>
        <dbReference type="SMART" id="SM00062"/>
    </source>
</evidence>
<accession>A0A839RZR3</accession>
<evidence type="ECO:0000256" key="4">
    <source>
        <dbReference type="SAM" id="MobiDB-lite"/>
    </source>
</evidence>
<evidence type="ECO:0000256" key="2">
    <source>
        <dbReference type="ARBA" id="ARBA00010742"/>
    </source>
</evidence>
<dbReference type="PROSITE" id="PS51257">
    <property type="entry name" value="PROKAR_LIPOPROTEIN"/>
    <property type="match status" value="1"/>
</dbReference>
<protein>
    <submittedName>
        <fullName evidence="6">NitT/TauT family transport system substrate-binding protein</fullName>
    </submittedName>
</protein>
<feature type="domain" description="Solute-binding protein family 3/N-terminal" evidence="5">
    <location>
        <begin position="49"/>
        <end position="282"/>
    </location>
</feature>
<dbReference type="InterPro" id="IPR001638">
    <property type="entry name" value="Solute-binding_3/MltF_N"/>
</dbReference>
<comment type="caution">
    <text evidence="6">The sequence shown here is derived from an EMBL/GenBank/DDBJ whole genome shotgun (WGS) entry which is preliminary data.</text>
</comment>
<dbReference type="Gene3D" id="3.40.190.10">
    <property type="entry name" value="Periplasmic binding protein-like II"/>
    <property type="match status" value="2"/>
</dbReference>
<dbReference type="PANTHER" id="PTHR30024">
    <property type="entry name" value="ALIPHATIC SULFONATES-BINDING PROTEIN-RELATED"/>
    <property type="match status" value="1"/>
</dbReference>
<name>A0A839RZR3_9PSEU</name>
<dbReference type="RefSeq" id="WP_183649297.1">
    <property type="nucleotide sequence ID" value="NZ_JACHWU010000001.1"/>
</dbReference>
<dbReference type="PANTHER" id="PTHR30024:SF47">
    <property type="entry name" value="TAURINE-BINDING PERIPLASMIC PROTEIN"/>
    <property type="match status" value="1"/>
</dbReference>